<protein>
    <submittedName>
        <fullName evidence="2">Uncharacterized protein</fullName>
    </submittedName>
</protein>
<proteinExistence type="predicted"/>
<accession>A0A1U9KCR3</accession>
<sequence>MHGFVMPGTAYGGPFSLAFTVVYGRIWIGHPSPRADTLLIAIACFIIMALPPDLKRPPNPPAVGNPETISLLTDVYFETILLSACCTVISILTARLLVKRSET</sequence>
<dbReference type="KEGG" id="aace:A0U92_00680"/>
<dbReference type="EMBL" id="CP014692">
    <property type="protein sequence ID" value="AQS83517.1"/>
    <property type="molecule type" value="Genomic_DNA"/>
</dbReference>
<gene>
    <name evidence="2" type="ORF">A0U92_00680</name>
</gene>
<keyword evidence="1" id="KW-1133">Transmembrane helix</keyword>
<dbReference type="Pfam" id="PF09490">
    <property type="entry name" value="CbtA"/>
    <property type="match status" value="1"/>
</dbReference>
<keyword evidence="1" id="KW-0812">Transmembrane</keyword>
<dbReference type="AlphaFoldDB" id="A0A1U9KCR3"/>
<keyword evidence="1" id="KW-0472">Membrane</keyword>
<name>A0A1U9KCR3_ACEAC</name>
<reference evidence="2 3" key="1">
    <citation type="submission" date="2016-03" db="EMBL/GenBank/DDBJ databases">
        <title>Acetic acid bacteria sequencing.</title>
        <authorList>
            <person name="Brandt J."/>
            <person name="Jakob F."/>
            <person name="Vogel R.F."/>
        </authorList>
    </citation>
    <scope>NUCLEOTIDE SEQUENCE [LARGE SCALE GENOMIC DNA]</scope>
    <source>
        <strain evidence="2 3">TMW2.1153</strain>
    </source>
</reference>
<evidence type="ECO:0000313" key="3">
    <source>
        <dbReference type="Proteomes" id="UP000188937"/>
    </source>
</evidence>
<evidence type="ECO:0000313" key="2">
    <source>
        <dbReference type="EMBL" id="AQS83517.1"/>
    </source>
</evidence>
<evidence type="ECO:0000256" key="1">
    <source>
        <dbReference type="SAM" id="Phobius"/>
    </source>
</evidence>
<feature type="transmembrane region" description="Helical" evidence="1">
    <location>
        <begin position="75"/>
        <end position="98"/>
    </location>
</feature>
<dbReference type="STRING" id="435.A0U92_00680"/>
<feature type="transmembrane region" description="Helical" evidence="1">
    <location>
        <begin position="12"/>
        <end position="28"/>
    </location>
</feature>
<dbReference type="Proteomes" id="UP000188937">
    <property type="component" value="Chromosome"/>
</dbReference>
<keyword evidence="3" id="KW-1185">Reference proteome</keyword>
<dbReference type="InterPro" id="IPR012666">
    <property type="entry name" value="CbtA_put"/>
</dbReference>
<dbReference type="OrthoDB" id="6851830at2"/>
<organism evidence="2 3">
    <name type="scientific">Acetobacter aceti</name>
    <dbReference type="NCBI Taxonomy" id="435"/>
    <lineage>
        <taxon>Bacteria</taxon>
        <taxon>Pseudomonadati</taxon>
        <taxon>Pseudomonadota</taxon>
        <taxon>Alphaproteobacteria</taxon>
        <taxon>Acetobacterales</taxon>
        <taxon>Acetobacteraceae</taxon>
        <taxon>Acetobacter</taxon>
        <taxon>Acetobacter subgen. Acetobacter</taxon>
    </lineage>
</organism>